<dbReference type="GO" id="GO:1990281">
    <property type="term" value="C:efflux pump complex"/>
    <property type="evidence" value="ECO:0007669"/>
    <property type="project" value="TreeGrafter"/>
</dbReference>
<dbReference type="InterPro" id="IPR058624">
    <property type="entry name" value="MdtA-like_HH"/>
</dbReference>
<name>A0A2H6LBH6_9NOSO</name>
<keyword evidence="1" id="KW-0175">Coiled coil</keyword>
<dbReference type="InterPro" id="IPR014315">
    <property type="entry name" value="ABC_heterocyst_DevB"/>
</dbReference>
<dbReference type="RefSeq" id="WP_103123415.1">
    <property type="nucleotide sequence ID" value="NZ_DF978421.1"/>
</dbReference>
<gene>
    <name evidence="4" type="ORF">NCWK1_0212</name>
</gene>
<dbReference type="NCBIfam" id="TIGR02971">
    <property type="entry name" value="heterocyst_DevB"/>
    <property type="match status" value="1"/>
</dbReference>
<protein>
    <submittedName>
        <fullName evidence="4">DevB family ABC transporter membrane fusion protein</fullName>
    </submittedName>
</protein>
<evidence type="ECO:0000256" key="2">
    <source>
        <dbReference type="SAM" id="Phobius"/>
    </source>
</evidence>
<feature type="transmembrane region" description="Helical" evidence="2">
    <location>
        <begin position="21"/>
        <end position="42"/>
    </location>
</feature>
<evidence type="ECO:0000259" key="3">
    <source>
        <dbReference type="Pfam" id="PF25876"/>
    </source>
</evidence>
<accession>A0A2H6LBH6</accession>
<proteinExistence type="predicted"/>
<feature type="coiled-coil region" evidence="1">
    <location>
        <begin position="256"/>
        <end position="319"/>
    </location>
</feature>
<dbReference type="AlphaFoldDB" id="A0A2H6LBH6"/>
<comment type="caution">
    <text evidence="4">The sequence shown here is derived from an EMBL/GenBank/DDBJ whole genome shotgun (WGS) entry which is preliminary data.</text>
</comment>
<dbReference type="PANTHER" id="PTHR30469:SF15">
    <property type="entry name" value="HLYD FAMILY OF SECRETION PROTEINS"/>
    <property type="match status" value="1"/>
</dbReference>
<evidence type="ECO:0000313" key="4">
    <source>
        <dbReference type="EMBL" id="GBE90496.1"/>
    </source>
</evidence>
<dbReference type="Gene3D" id="1.10.287.470">
    <property type="entry name" value="Helix hairpin bin"/>
    <property type="match status" value="1"/>
</dbReference>
<keyword evidence="2" id="KW-1133">Transmembrane helix</keyword>
<reference evidence="5" key="1">
    <citation type="journal article" date="2018" name="Genome Announc.">
        <title>Draft Genome Sequence of the Nitrogen-Fixing and Hormogonia-Inducing Cyanobacterium Nostoc cycadae Strain WK-1, Isolated from the Coralloid Roots of Cycas revoluta.</title>
        <authorList>
            <person name="Kanesaki Y."/>
            <person name="Hirose M."/>
            <person name="Hirose Y."/>
            <person name="Fujisawa T."/>
            <person name="Nakamura Y."/>
            <person name="Watanabe S."/>
            <person name="Matsunaga S."/>
            <person name="Uchida H."/>
            <person name="Murakami A."/>
        </authorList>
    </citation>
    <scope>NUCLEOTIDE SEQUENCE [LARGE SCALE GENOMIC DNA]</scope>
    <source>
        <strain evidence="5">WK-1</strain>
    </source>
</reference>
<keyword evidence="2" id="KW-0472">Membrane</keyword>
<dbReference type="PANTHER" id="PTHR30469">
    <property type="entry name" value="MULTIDRUG RESISTANCE PROTEIN MDTA"/>
    <property type="match status" value="1"/>
</dbReference>
<dbReference type="Proteomes" id="UP000236527">
    <property type="component" value="Unassembled WGS sequence"/>
</dbReference>
<dbReference type="Gene3D" id="2.40.30.170">
    <property type="match status" value="1"/>
</dbReference>
<dbReference type="Gene3D" id="2.40.50.100">
    <property type="match status" value="1"/>
</dbReference>
<dbReference type="SUPFAM" id="SSF111369">
    <property type="entry name" value="HlyD-like secretion proteins"/>
    <property type="match status" value="1"/>
</dbReference>
<feature type="coiled-coil region" evidence="1">
    <location>
        <begin position="111"/>
        <end position="195"/>
    </location>
</feature>
<keyword evidence="5" id="KW-1185">Reference proteome</keyword>
<sequence>MSRVTEKPRSRQQILDPEQPKIWWGIAVALPIVIAAGLLTTAKVEQLKKLSLSVPVKPVANSISAVGRLEPRGEVIKLSAPAAGLQSASRVKQLFVREGERVRKGQVIALLDNHETQLASVEEAKAKLLEARANLAQVRAGSPRDIQAQQAVIARLEAQLRGERDAQQATITRIAAQLSAEKMAQQATVERLEAELRGQGDTLRATLTRIQAEQRNAQVDAGRYDFLYGQGAISQQERDRRRLSAVTAKQQVVESQATLRQAVATLRQQVAEARANQVKTLTTLQQQLIEARVTRDQTIATLGRQLDEERARLKRLIEVDPTNVQMAQAQVSNAIATVRQADAELRLSYVQAPTSGEILKIYTKSGEAISVNGIAEIGQTEQMMVIAEVPEDSISKVRIGQSVSVSSDNGAFEGELKGTVAEIGRKVGKKDVLNTDPAADVDARVIEVKIALSPEDSNKVSGLTNAKVLVDINNPSGSNSEKQ</sequence>
<dbReference type="EMBL" id="BDGE01000003">
    <property type="protein sequence ID" value="GBE90496.1"/>
    <property type="molecule type" value="Genomic_DNA"/>
</dbReference>
<feature type="domain" description="Multidrug resistance protein MdtA-like alpha-helical hairpin" evidence="3">
    <location>
        <begin position="202"/>
        <end position="267"/>
    </location>
</feature>
<organism evidence="4 5">
    <name type="scientific">Nostoc cycadae WK-1</name>
    <dbReference type="NCBI Taxonomy" id="1861711"/>
    <lineage>
        <taxon>Bacteria</taxon>
        <taxon>Bacillati</taxon>
        <taxon>Cyanobacteriota</taxon>
        <taxon>Cyanophyceae</taxon>
        <taxon>Nostocales</taxon>
        <taxon>Nostocaceae</taxon>
        <taxon>Nostoc</taxon>
    </lineage>
</organism>
<evidence type="ECO:0000256" key="1">
    <source>
        <dbReference type="SAM" id="Coils"/>
    </source>
</evidence>
<keyword evidence="2" id="KW-0812">Transmembrane</keyword>
<dbReference type="Pfam" id="PF25876">
    <property type="entry name" value="HH_MFP_RND"/>
    <property type="match status" value="1"/>
</dbReference>
<dbReference type="GO" id="GO:0015562">
    <property type="term" value="F:efflux transmembrane transporter activity"/>
    <property type="evidence" value="ECO:0007669"/>
    <property type="project" value="TreeGrafter"/>
</dbReference>
<evidence type="ECO:0000313" key="5">
    <source>
        <dbReference type="Proteomes" id="UP000236527"/>
    </source>
</evidence>